<name>A0ABQ4Y981_9ASTR</name>
<sequence>MTVFSSFMLVLILAISSKRGSVICSSLTYLGSTDVTLMRNMHMSPSDAVASLSNGPRGFSDTCSRDFQCSYAVAMLPTIEITVTRENQHGSSKPQNSNVQISSFHYSLLLRCSDRRRWFPKGLKYKHYPIRAVRPEIDTQDSLDAIIFPFNVKNSSVSCEPP</sequence>
<gene>
    <name evidence="2" type="ORF">Tco_0706308</name>
</gene>
<keyword evidence="3" id="KW-1185">Reference proteome</keyword>
<dbReference type="Proteomes" id="UP001151760">
    <property type="component" value="Unassembled WGS sequence"/>
</dbReference>
<proteinExistence type="predicted"/>
<evidence type="ECO:0000256" key="1">
    <source>
        <dbReference type="SAM" id="SignalP"/>
    </source>
</evidence>
<organism evidence="2 3">
    <name type="scientific">Tanacetum coccineum</name>
    <dbReference type="NCBI Taxonomy" id="301880"/>
    <lineage>
        <taxon>Eukaryota</taxon>
        <taxon>Viridiplantae</taxon>
        <taxon>Streptophyta</taxon>
        <taxon>Embryophyta</taxon>
        <taxon>Tracheophyta</taxon>
        <taxon>Spermatophyta</taxon>
        <taxon>Magnoliopsida</taxon>
        <taxon>eudicotyledons</taxon>
        <taxon>Gunneridae</taxon>
        <taxon>Pentapetalae</taxon>
        <taxon>asterids</taxon>
        <taxon>campanulids</taxon>
        <taxon>Asterales</taxon>
        <taxon>Asteraceae</taxon>
        <taxon>Asteroideae</taxon>
        <taxon>Anthemideae</taxon>
        <taxon>Anthemidinae</taxon>
        <taxon>Tanacetum</taxon>
    </lineage>
</organism>
<feature type="signal peptide" evidence="1">
    <location>
        <begin position="1"/>
        <end position="20"/>
    </location>
</feature>
<protein>
    <submittedName>
        <fullName evidence="2">Uncharacterized protein</fullName>
    </submittedName>
</protein>
<keyword evidence="1" id="KW-0732">Signal</keyword>
<feature type="chain" id="PRO_5045561054" evidence="1">
    <location>
        <begin position="21"/>
        <end position="162"/>
    </location>
</feature>
<comment type="caution">
    <text evidence="2">The sequence shown here is derived from an EMBL/GenBank/DDBJ whole genome shotgun (WGS) entry which is preliminary data.</text>
</comment>
<accession>A0ABQ4Y981</accession>
<reference evidence="2" key="1">
    <citation type="journal article" date="2022" name="Int. J. Mol. Sci.">
        <title>Draft Genome of Tanacetum Coccineum: Genomic Comparison of Closely Related Tanacetum-Family Plants.</title>
        <authorList>
            <person name="Yamashiro T."/>
            <person name="Shiraishi A."/>
            <person name="Nakayama K."/>
            <person name="Satake H."/>
        </authorList>
    </citation>
    <scope>NUCLEOTIDE SEQUENCE</scope>
</reference>
<evidence type="ECO:0000313" key="2">
    <source>
        <dbReference type="EMBL" id="GJS73467.1"/>
    </source>
</evidence>
<reference evidence="2" key="2">
    <citation type="submission" date="2022-01" db="EMBL/GenBank/DDBJ databases">
        <authorList>
            <person name="Yamashiro T."/>
            <person name="Shiraishi A."/>
            <person name="Satake H."/>
            <person name="Nakayama K."/>
        </authorList>
    </citation>
    <scope>NUCLEOTIDE SEQUENCE</scope>
</reference>
<evidence type="ECO:0000313" key="3">
    <source>
        <dbReference type="Proteomes" id="UP001151760"/>
    </source>
</evidence>
<dbReference type="EMBL" id="BQNB010010156">
    <property type="protein sequence ID" value="GJS73467.1"/>
    <property type="molecule type" value="Genomic_DNA"/>
</dbReference>